<keyword evidence="2" id="KW-0472">Membrane</keyword>
<feature type="signal peptide" evidence="3">
    <location>
        <begin position="1"/>
        <end position="27"/>
    </location>
</feature>
<evidence type="ECO:0000256" key="2">
    <source>
        <dbReference type="SAM" id="Phobius"/>
    </source>
</evidence>
<keyword evidence="3" id="KW-0732">Signal</keyword>
<feature type="compositionally biased region" description="Basic and acidic residues" evidence="1">
    <location>
        <begin position="184"/>
        <end position="198"/>
    </location>
</feature>
<evidence type="ECO:0000313" key="4">
    <source>
        <dbReference type="EMBL" id="CAD2184595.1"/>
    </source>
</evidence>
<feature type="region of interest" description="Disordered" evidence="1">
    <location>
        <begin position="89"/>
        <end position="221"/>
    </location>
</feature>
<gene>
    <name evidence="4" type="ORF">MENT_LOCUS36961</name>
</gene>
<dbReference type="Proteomes" id="UP000580250">
    <property type="component" value="Unassembled WGS sequence"/>
</dbReference>
<feature type="compositionally biased region" description="Basic residues" evidence="1">
    <location>
        <begin position="173"/>
        <end position="183"/>
    </location>
</feature>
<organism evidence="4 5">
    <name type="scientific">Meloidogyne enterolobii</name>
    <name type="common">Root-knot nematode worm</name>
    <name type="synonym">Meloidogyne mayaguensis</name>
    <dbReference type="NCBI Taxonomy" id="390850"/>
    <lineage>
        <taxon>Eukaryota</taxon>
        <taxon>Metazoa</taxon>
        <taxon>Ecdysozoa</taxon>
        <taxon>Nematoda</taxon>
        <taxon>Chromadorea</taxon>
        <taxon>Rhabditida</taxon>
        <taxon>Tylenchina</taxon>
        <taxon>Tylenchomorpha</taxon>
        <taxon>Tylenchoidea</taxon>
        <taxon>Meloidogynidae</taxon>
        <taxon>Meloidogyninae</taxon>
        <taxon>Meloidogyne</taxon>
    </lineage>
</organism>
<evidence type="ECO:0000256" key="3">
    <source>
        <dbReference type="SAM" id="SignalP"/>
    </source>
</evidence>
<feature type="compositionally biased region" description="Basic and acidic residues" evidence="1">
    <location>
        <begin position="89"/>
        <end position="104"/>
    </location>
</feature>
<evidence type="ECO:0000256" key="1">
    <source>
        <dbReference type="SAM" id="MobiDB-lite"/>
    </source>
</evidence>
<evidence type="ECO:0000313" key="5">
    <source>
        <dbReference type="Proteomes" id="UP000580250"/>
    </source>
</evidence>
<feature type="transmembrane region" description="Helical" evidence="2">
    <location>
        <begin position="59"/>
        <end position="81"/>
    </location>
</feature>
<protein>
    <submittedName>
        <fullName evidence="4">Uncharacterized protein</fullName>
    </submittedName>
</protein>
<feature type="compositionally biased region" description="Basic and acidic residues" evidence="1">
    <location>
        <begin position="114"/>
        <end position="158"/>
    </location>
</feature>
<keyword evidence="2" id="KW-0812">Transmembrane</keyword>
<dbReference type="AlphaFoldDB" id="A0A6V7WC73"/>
<accession>A0A6V7WC73</accession>
<name>A0A6V7WC73_MELEN</name>
<reference evidence="4 5" key="1">
    <citation type="submission" date="2020-08" db="EMBL/GenBank/DDBJ databases">
        <authorList>
            <person name="Koutsovoulos G."/>
            <person name="Danchin GJ E."/>
        </authorList>
    </citation>
    <scope>NUCLEOTIDE SEQUENCE [LARGE SCALE GENOMIC DNA]</scope>
</reference>
<comment type="caution">
    <text evidence="4">The sequence shown here is derived from an EMBL/GenBank/DDBJ whole genome shotgun (WGS) entry which is preliminary data.</text>
</comment>
<sequence>MSGFERCSSSPLLIGAILLFNLAVADGNAVDNTDDDVKIMKVFFGWINPGEVGSNVRNFVLVIIGILALIACLCFLVYCFVCGGNDNKKDDAKSNEKSSKKSGTDLESGLVSDADSKTAEKSDIKSEADKSDKKDDKKEDNKKSDKKDDKKSEKEHTAKSKSSSSSSSDGKDGKKKKSKKGKKGKDDKKKDKKGEAARTARTARMVQTRKRTTFTALRSQRRPRKRIEYDDKLEILCSLRMLLLATVICSLL</sequence>
<proteinExistence type="predicted"/>
<feature type="chain" id="PRO_5028271398" evidence="3">
    <location>
        <begin position="28"/>
        <end position="252"/>
    </location>
</feature>
<dbReference type="EMBL" id="CAJEWN010000508">
    <property type="protein sequence ID" value="CAD2184595.1"/>
    <property type="molecule type" value="Genomic_DNA"/>
</dbReference>
<keyword evidence="2" id="KW-1133">Transmembrane helix</keyword>